<sequence>MRELDYKSLLHCVSSTAGSLARPGLEPFRIAEATKHGHRFYIHFTNGVFVTTVPGGQLDIAAIFVFFPPKHGIVTLPIRIDDFSLPDNAPLDDYLPPPAHNLDTDRVHEIFVHPALDLLILLKIGRHIPGKLSYDLHLRSLKSAGRLVYPICTFAVIHDTFHETPDGTPGALIRVLGDLVALRVSNRFKNHVSVWSWVTGEKITRAYDNTPCDIHDLTFVPPDVLVASVSSHDNRLYSVTIWIYSLKADDLARPETPRSEPQSVPLMLPPVLHLPTFGDQDMTLVSMICMADSPVDYLSEGHHLSMPPAVAFNLRTSRQGVPFGIFDKLWTLMVVRGDALSLTSANKHISRTFSTYKLAILEGMGPNAYKALCAESYRLAMLDLSQPKVTLFPCVHHIRLCRVLNSAQMQDDFKRTHYHPSRNRVSHQRAWTTRTCRFSMSALRGTG</sequence>
<name>A0A4Y9YMV4_9AGAM</name>
<evidence type="ECO:0000313" key="2">
    <source>
        <dbReference type="Proteomes" id="UP000298327"/>
    </source>
</evidence>
<gene>
    <name evidence="1" type="ORF">EVG20_g6392</name>
</gene>
<dbReference type="AlphaFoldDB" id="A0A4Y9YMV4"/>
<dbReference type="EMBL" id="SEOQ01000425">
    <property type="protein sequence ID" value="TFY63260.1"/>
    <property type="molecule type" value="Genomic_DNA"/>
</dbReference>
<organism evidence="1 2">
    <name type="scientific">Dentipellis fragilis</name>
    <dbReference type="NCBI Taxonomy" id="205917"/>
    <lineage>
        <taxon>Eukaryota</taxon>
        <taxon>Fungi</taxon>
        <taxon>Dikarya</taxon>
        <taxon>Basidiomycota</taxon>
        <taxon>Agaricomycotina</taxon>
        <taxon>Agaricomycetes</taxon>
        <taxon>Russulales</taxon>
        <taxon>Hericiaceae</taxon>
        <taxon>Dentipellis</taxon>
    </lineage>
</organism>
<proteinExistence type="predicted"/>
<protein>
    <submittedName>
        <fullName evidence="1">Uncharacterized protein</fullName>
    </submittedName>
</protein>
<reference evidence="1 2" key="1">
    <citation type="submission" date="2019-02" db="EMBL/GenBank/DDBJ databases">
        <title>Genome sequencing of the rare red list fungi Dentipellis fragilis.</title>
        <authorList>
            <person name="Buettner E."/>
            <person name="Kellner H."/>
        </authorList>
    </citation>
    <scope>NUCLEOTIDE SEQUENCE [LARGE SCALE GENOMIC DNA]</scope>
    <source>
        <strain evidence="1 2">DSM 105465</strain>
    </source>
</reference>
<dbReference type="OrthoDB" id="10477667at2759"/>
<accession>A0A4Y9YMV4</accession>
<evidence type="ECO:0000313" key="1">
    <source>
        <dbReference type="EMBL" id="TFY63260.1"/>
    </source>
</evidence>
<comment type="caution">
    <text evidence="1">The sequence shown here is derived from an EMBL/GenBank/DDBJ whole genome shotgun (WGS) entry which is preliminary data.</text>
</comment>
<dbReference type="Proteomes" id="UP000298327">
    <property type="component" value="Unassembled WGS sequence"/>
</dbReference>
<keyword evidence="2" id="KW-1185">Reference proteome</keyword>